<name>A0ABM9MTF8_9LACO</name>
<dbReference type="SUPFAM" id="SSF53474">
    <property type="entry name" value="alpha/beta-Hydrolases"/>
    <property type="match status" value="1"/>
</dbReference>
<dbReference type="InterPro" id="IPR050300">
    <property type="entry name" value="GDXG_lipolytic_enzyme"/>
</dbReference>
<sequence length="261" mass="28959">MKKTFNYGTAEDQFAVLNLPDKEFEQKLPVVISIHGGFWKDKYDLSQFTPLDQQLVDAGVATWNIEYRRVGKSAGGYPETFLDVTDAINYLAKIAIDYPLDLDRVVVIGHSAGGQLALWAASRYQHTTDTLGEAIKIKFTGVVSMAGVTDLSAMWLDQQESNMADTVPDFIGGTPEEKPVRYRDASPINQLPLGVATVLIHGIADDRVPVELSQQYYKKAKALGDTVDLIELPNVGHFELIDSKNFAWQKVQQVVENLLAK</sequence>
<dbReference type="InterPro" id="IPR049492">
    <property type="entry name" value="BD-FAE-like_dom"/>
</dbReference>
<dbReference type="InterPro" id="IPR029058">
    <property type="entry name" value="AB_hydrolase_fold"/>
</dbReference>
<dbReference type="Pfam" id="PF20434">
    <property type="entry name" value="BD-FAE"/>
    <property type="match status" value="1"/>
</dbReference>
<evidence type="ECO:0000256" key="1">
    <source>
        <dbReference type="ARBA" id="ARBA00022801"/>
    </source>
</evidence>
<feature type="domain" description="BD-FAE-like" evidence="2">
    <location>
        <begin position="22"/>
        <end position="219"/>
    </location>
</feature>
<dbReference type="Proteomes" id="UP001314166">
    <property type="component" value="Unassembled WGS sequence"/>
</dbReference>
<evidence type="ECO:0000313" key="3">
    <source>
        <dbReference type="EMBL" id="CAK1238846.1"/>
    </source>
</evidence>
<accession>A0ABM9MTF8</accession>
<keyword evidence="1" id="KW-0378">Hydrolase</keyword>
<proteinExistence type="predicted"/>
<evidence type="ECO:0000259" key="2">
    <source>
        <dbReference type="Pfam" id="PF20434"/>
    </source>
</evidence>
<dbReference type="RefSeq" id="WP_338343544.1">
    <property type="nucleotide sequence ID" value="NZ_CAUZLH010000004.1"/>
</dbReference>
<dbReference type="PANTHER" id="PTHR48081">
    <property type="entry name" value="AB HYDROLASE SUPERFAMILY PROTEIN C4A8.06C"/>
    <property type="match status" value="1"/>
</dbReference>
<organism evidence="3 4">
    <name type="scientific">Fructobacillus evanidus</name>
    <dbReference type="NCBI Taxonomy" id="3064281"/>
    <lineage>
        <taxon>Bacteria</taxon>
        <taxon>Bacillati</taxon>
        <taxon>Bacillota</taxon>
        <taxon>Bacilli</taxon>
        <taxon>Lactobacillales</taxon>
        <taxon>Lactobacillaceae</taxon>
        <taxon>Fructobacillus</taxon>
    </lineage>
</organism>
<comment type="caution">
    <text evidence="3">The sequence shown here is derived from an EMBL/GenBank/DDBJ whole genome shotgun (WGS) entry which is preliminary data.</text>
</comment>
<dbReference type="EMBL" id="CAUZMB010000003">
    <property type="protein sequence ID" value="CAK1238846.1"/>
    <property type="molecule type" value="Genomic_DNA"/>
</dbReference>
<dbReference type="Gene3D" id="3.40.50.1820">
    <property type="entry name" value="alpha/beta hydrolase"/>
    <property type="match status" value="1"/>
</dbReference>
<reference evidence="3 4" key="1">
    <citation type="submission" date="2023-10" db="EMBL/GenBank/DDBJ databases">
        <authorList>
            <person name="Botero Cardona J."/>
        </authorList>
    </citation>
    <scope>NUCLEOTIDE SEQUENCE [LARGE SCALE GENOMIC DNA]</scope>
    <source>
        <strain evidence="3 4">R-55214</strain>
    </source>
</reference>
<gene>
    <name evidence="3" type="ORF">R55214_HHFBAMCI_00721</name>
</gene>
<protein>
    <submittedName>
        <fullName evidence="3">Acetyl esterase/lipase (Aes)</fullName>
    </submittedName>
</protein>
<keyword evidence="4" id="KW-1185">Reference proteome</keyword>
<evidence type="ECO:0000313" key="4">
    <source>
        <dbReference type="Proteomes" id="UP001314166"/>
    </source>
</evidence>